<name>A0A4R8FD36_9GAMM</name>
<organism evidence="1 2">
    <name type="scientific">Modicisalibacter xianhensis</name>
    <dbReference type="NCBI Taxonomy" id="442341"/>
    <lineage>
        <taxon>Bacteria</taxon>
        <taxon>Pseudomonadati</taxon>
        <taxon>Pseudomonadota</taxon>
        <taxon>Gammaproteobacteria</taxon>
        <taxon>Oceanospirillales</taxon>
        <taxon>Halomonadaceae</taxon>
        <taxon>Modicisalibacter</taxon>
    </lineage>
</organism>
<dbReference type="EMBL" id="SOEC01000024">
    <property type="protein sequence ID" value="TDX23714.1"/>
    <property type="molecule type" value="Genomic_DNA"/>
</dbReference>
<accession>A0A4R8FD36</accession>
<evidence type="ECO:0000313" key="1">
    <source>
        <dbReference type="EMBL" id="TDX23714.1"/>
    </source>
</evidence>
<gene>
    <name evidence="1" type="ORF">DFO67_12431</name>
</gene>
<reference evidence="1 2" key="1">
    <citation type="submission" date="2019-03" db="EMBL/GenBank/DDBJ databases">
        <title>Freshwater and sediment microbial communities from various areas in North America, analyzing microbe dynamics in response to fracking.</title>
        <authorList>
            <person name="Lamendella R."/>
        </authorList>
    </citation>
    <scope>NUCLEOTIDE SEQUENCE [LARGE SCALE GENOMIC DNA]</scope>
    <source>
        <strain evidence="1 2">6_TX</strain>
    </source>
</reference>
<proteinExistence type="predicted"/>
<dbReference type="AlphaFoldDB" id="A0A4R8FD36"/>
<evidence type="ECO:0000313" key="2">
    <source>
        <dbReference type="Proteomes" id="UP000294489"/>
    </source>
</evidence>
<protein>
    <submittedName>
        <fullName evidence="1">Uncharacterized protein</fullName>
    </submittedName>
</protein>
<comment type="caution">
    <text evidence="1">The sequence shown here is derived from an EMBL/GenBank/DDBJ whole genome shotgun (WGS) entry which is preliminary data.</text>
</comment>
<dbReference type="Proteomes" id="UP000294489">
    <property type="component" value="Unassembled WGS sequence"/>
</dbReference>
<dbReference type="RefSeq" id="WP_134020601.1">
    <property type="nucleotide sequence ID" value="NZ_SOEC01000024.1"/>
</dbReference>
<sequence>MNQEWAPQGWDREQDGDFVWNDGFWTEGLDRCATIRLMMETLLEGHPAIKRAGAQALIAQALANLDDAYQLVGQEAFKPADTPL</sequence>